<sequence>MTDVVTSLQLEAIMPLRVAVLRKGTPVNHCNYPEDAYPDVVHLGIVRDDSVVATSTWFTKECPEQVGVPALQLKGMAVAEALHGTGLGALLIEAGLSLARERSADIVWARARDSAMGFYERLLFVCAGDGFIDGPTAMPHHIVIRSL</sequence>
<dbReference type="SUPFAM" id="SSF55729">
    <property type="entry name" value="Acyl-CoA N-acyltransferases (Nat)"/>
    <property type="match status" value="1"/>
</dbReference>
<dbReference type="EMBL" id="CAEZUZ010000067">
    <property type="protein sequence ID" value="CAB4615288.1"/>
    <property type="molecule type" value="Genomic_DNA"/>
</dbReference>
<evidence type="ECO:0000313" key="3">
    <source>
        <dbReference type="EMBL" id="CAB4615288.1"/>
    </source>
</evidence>
<dbReference type="InterPro" id="IPR000182">
    <property type="entry name" value="GNAT_dom"/>
</dbReference>
<feature type="domain" description="N-acetyltransferase" evidence="1">
    <location>
        <begin position="1"/>
        <end position="147"/>
    </location>
</feature>
<dbReference type="InterPro" id="IPR016181">
    <property type="entry name" value="Acyl_CoA_acyltransferase"/>
</dbReference>
<dbReference type="CDD" id="cd04301">
    <property type="entry name" value="NAT_SF"/>
    <property type="match status" value="1"/>
</dbReference>
<reference evidence="2" key="1">
    <citation type="submission" date="2020-05" db="EMBL/GenBank/DDBJ databases">
        <authorList>
            <person name="Chiriac C."/>
            <person name="Salcher M."/>
            <person name="Ghai R."/>
            <person name="Kavagutti S V."/>
        </authorList>
    </citation>
    <scope>NUCLEOTIDE SEQUENCE</scope>
</reference>
<dbReference type="Gene3D" id="3.40.630.30">
    <property type="match status" value="1"/>
</dbReference>
<dbReference type="GO" id="GO:0016747">
    <property type="term" value="F:acyltransferase activity, transferring groups other than amino-acyl groups"/>
    <property type="evidence" value="ECO:0007669"/>
    <property type="project" value="InterPro"/>
</dbReference>
<name>A0A6J6GF15_9ZZZZ</name>
<gene>
    <name evidence="2" type="ORF">UFOPK1808_00408</name>
    <name evidence="3" type="ORF">UFOPK1889_00530</name>
</gene>
<protein>
    <submittedName>
        <fullName evidence="2">Unannotated protein</fullName>
    </submittedName>
</protein>
<proteinExistence type="predicted"/>
<organism evidence="2">
    <name type="scientific">freshwater metagenome</name>
    <dbReference type="NCBI Taxonomy" id="449393"/>
    <lineage>
        <taxon>unclassified sequences</taxon>
        <taxon>metagenomes</taxon>
        <taxon>ecological metagenomes</taxon>
    </lineage>
</organism>
<dbReference type="AlphaFoldDB" id="A0A6J6GF15"/>
<evidence type="ECO:0000313" key="2">
    <source>
        <dbReference type="EMBL" id="CAB4595408.1"/>
    </source>
</evidence>
<dbReference type="EMBL" id="CAEZUL010000030">
    <property type="protein sequence ID" value="CAB4595408.1"/>
    <property type="molecule type" value="Genomic_DNA"/>
</dbReference>
<accession>A0A6J6GF15</accession>
<dbReference type="Pfam" id="PF00583">
    <property type="entry name" value="Acetyltransf_1"/>
    <property type="match status" value="1"/>
</dbReference>
<evidence type="ECO:0000259" key="1">
    <source>
        <dbReference type="PROSITE" id="PS51186"/>
    </source>
</evidence>
<dbReference type="PROSITE" id="PS51186">
    <property type="entry name" value="GNAT"/>
    <property type="match status" value="1"/>
</dbReference>